<reference evidence="1 2" key="1">
    <citation type="submission" date="2018-10" db="EMBL/GenBank/DDBJ databases">
        <title>Falsibacillus sp. genome draft.</title>
        <authorList>
            <person name="Shi S."/>
        </authorList>
    </citation>
    <scope>NUCLEOTIDE SEQUENCE [LARGE SCALE GENOMIC DNA]</scope>
    <source>
        <strain evidence="1 2">GY 10110</strain>
    </source>
</reference>
<dbReference type="Proteomes" id="UP000276770">
    <property type="component" value="Unassembled WGS sequence"/>
</dbReference>
<dbReference type="OrthoDB" id="9984607at2"/>
<dbReference type="RefSeq" id="WP_121682388.1">
    <property type="nucleotide sequence ID" value="NZ_RCVZ01000019.1"/>
</dbReference>
<organism evidence="1 2">
    <name type="scientific">Falsibacillus albus</name>
    <dbReference type="NCBI Taxonomy" id="2478915"/>
    <lineage>
        <taxon>Bacteria</taxon>
        <taxon>Bacillati</taxon>
        <taxon>Bacillota</taxon>
        <taxon>Bacilli</taxon>
        <taxon>Bacillales</taxon>
        <taxon>Bacillaceae</taxon>
        <taxon>Falsibacillus</taxon>
    </lineage>
</organism>
<sequence length="63" mass="7185">MRRISIGLVLICSIFWLAGCSRGYATMVLNKQDSALTYDESRKGISKEDYDVIQKIAAQWDKK</sequence>
<dbReference type="AlphaFoldDB" id="A0A3L7JNG7"/>
<comment type="caution">
    <text evidence="1">The sequence shown here is derived from an EMBL/GenBank/DDBJ whole genome shotgun (WGS) entry which is preliminary data.</text>
</comment>
<name>A0A3L7JNG7_9BACI</name>
<proteinExistence type="predicted"/>
<evidence type="ECO:0000313" key="1">
    <source>
        <dbReference type="EMBL" id="RLQ92323.1"/>
    </source>
</evidence>
<protein>
    <submittedName>
        <fullName evidence="1">Uncharacterized protein</fullName>
    </submittedName>
</protein>
<gene>
    <name evidence="1" type="ORF">D9X91_19825</name>
</gene>
<dbReference type="EMBL" id="RCVZ01000019">
    <property type="protein sequence ID" value="RLQ92323.1"/>
    <property type="molecule type" value="Genomic_DNA"/>
</dbReference>
<accession>A0A3L7JNG7</accession>
<evidence type="ECO:0000313" key="2">
    <source>
        <dbReference type="Proteomes" id="UP000276770"/>
    </source>
</evidence>
<dbReference type="PROSITE" id="PS51257">
    <property type="entry name" value="PROKAR_LIPOPROTEIN"/>
    <property type="match status" value="1"/>
</dbReference>
<keyword evidence="2" id="KW-1185">Reference proteome</keyword>